<dbReference type="AlphaFoldDB" id="A0A4V3JDV3"/>
<dbReference type="OrthoDB" id="9810508at2"/>
<organism evidence="2 3">
    <name type="scientific">Leptospira fletcheri</name>
    <dbReference type="NCBI Taxonomy" id="2484981"/>
    <lineage>
        <taxon>Bacteria</taxon>
        <taxon>Pseudomonadati</taxon>
        <taxon>Spirochaetota</taxon>
        <taxon>Spirochaetia</taxon>
        <taxon>Leptospirales</taxon>
        <taxon>Leptospiraceae</taxon>
        <taxon>Leptospira</taxon>
    </lineage>
</organism>
<accession>A0A4V3JDV3</accession>
<feature type="domain" description="DUF374" evidence="1">
    <location>
        <begin position="67"/>
        <end position="130"/>
    </location>
</feature>
<dbReference type="CDD" id="cd07983">
    <property type="entry name" value="LPLAT_DUF374-like"/>
    <property type="match status" value="1"/>
</dbReference>
<protein>
    <submittedName>
        <fullName evidence="2">DUF374 domain-containing protein</fullName>
    </submittedName>
</protein>
<dbReference type="Proteomes" id="UP000298458">
    <property type="component" value="Unassembled WGS sequence"/>
</dbReference>
<evidence type="ECO:0000313" key="3">
    <source>
        <dbReference type="Proteomes" id="UP000298458"/>
    </source>
</evidence>
<reference evidence="2" key="1">
    <citation type="journal article" date="2019" name="PLoS Negl. Trop. Dis.">
        <title>Revisiting the worldwide diversity of Leptospira species in the environment.</title>
        <authorList>
            <person name="Vincent A.T."/>
            <person name="Schiettekatte O."/>
            <person name="Bourhy P."/>
            <person name="Veyrier F.J."/>
            <person name="Picardeau M."/>
        </authorList>
    </citation>
    <scope>NUCLEOTIDE SEQUENCE [LARGE SCALE GENOMIC DNA]</scope>
    <source>
        <strain evidence="2">SSW15</strain>
    </source>
</reference>
<dbReference type="Pfam" id="PF04028">
    <property type="entry name" value="DUF374"/>
    <property type="match status" value="1"/>
</dbReference>
<name>A0A4V3JDV3_9LEPT</name>
<proteinExistence type="predicted"/>
<comment type="caution">
    <text evidence="2">The sequence shown here is derived from an EMBL/GenBank/DDBJ whole genome shotgun (WGS) entry which is preliminary data.</text>
</comment>
<evidence type="ECO:0000259" key="1">
    <source>
        <dbReference type="Pfam" id="PF04028"/>
    </source>
</evidence>
<dbReference type="EMBL" id="RQET01000004">
    <property type="protein sequence ID" value="TGK12195.1"/>
    <property type="molecule type" value="Genomic_DNA"/>
</dbReference>
<dbReference type="RefSeq" id="WP_135767598.1">
    <property type="nucleotide sequence ID" value="NZ_RQET01000004.1"/>
</dbReference>
<sequence>MILRLSVWVSILILRLTYGTVRWTEIRIPHATRECFRKKSGLLLAIWHNQIPFLIDFTSSYLVKQVGLRIVPLASRSKDGELVARVLHHFGIRSKRGSSRRGGASGLRALVEEAKNGGVSLITPDGPTGPVYELKAGIVQLASITGYPIVAYSAQYDRYWTTNSWDRIKVPKPFSRAVITCSEPFFVPKLKGEEQLEKWRRKLELFLLENCGISEAEAEALRQEVLAIKEKANRRE</sequence>
<evidence type="ECO:0000313" key="2">
    <source>
        <dbReference type="EMBL" id="TGK12195.1"/>
    </source>
</evidence>
<keyword evidence="3" id="KW-1185">Reference proteome</keyword>
<gene>
    <name evidence="2" type="ORF">EHO60_07985</name>
</gene>
<dbReference type="InterPro" id="IPR007172">
    <property type="entry name" value="DUF374"/>
</dbReference>